<dbReference type="Pfam" id="PF00225">
    <property type="entry name" value="Kinesin"/>
    <property type="match status" value="1"/>
</dbReference>
<keyword evidence="5" id="KW-0067">ATP-binding</keyword>
<keyword evidence="6" id="KW-0175">Coiled coil</keyword>
<dbReference type="GO" id="GO:0007018">
    <property type="term" value="P:microtubule-based movement"/>
    <property type="evidence" value="ECO:0007669"/>
    <property type="project" value="InterPro"/>
</dbReference>
<evidence type="ECO:0000256" key="2">
    <source>
        <dbReference type="ARBA" id="ARBA00022490"/>
    </source>
</evidence>
<comment type="caution">
    <text evidence="8">The sequence shown here is derived from an EMBL/GenBank/DDBJ whole genome shotgun (WGS) entry which is preliminary data.</text>
</comment>
<reference evidence="8 9" key="1">
    <citation type="submission" date="2017-07" db="EMBL/GenBank/DDBJ databases">
        <title>An improved, manually edited Actinidia chinensis var. chinensis (kiwifruit) genome highlights the challenges associated with draft genomes and gene prediction in plants.</title>
        <authorList>
            <person name="Pilkington S."/>
            <person name="Crowhurst R."/>
            <person name="Hilario E."/>
            <person name="Nardozza S."/>
            <person name="Fraser L."/>
            <person name="Peng Y."/>
            <person name="Gunaseelan K."/>
            <person name="Simpson R."/>
            <person name="Tahir J."/>
            <person name="Deroles S."/>
            <person name="Templeton K."/>
            <person name="Luo Z."/>
            <person name="Davy M."/>
            <person name="Cheng C."/>
            <person name="Mcneilage M."/>
            <person name="Scaglione D."/>
            <person name="Liu Y."/>
            <person name="Zhang Q."/>
            <person name="Datson P."/>
            <person name="De Silva N."/>
            <person name="Gardiner S."/>
            <person name="Bassett H."/>
            <person name="Chagne D."/>
            <person name="Mccallum J."/>
            <person name="Dzierzon H."/>
            <person name="Deng C."/>
            <person name="Wang Y.-Y."/>
            <person name="Barron N."/>
            <person name="Manako K."/>
            <person name="Bowen J."/>
            <person name="Foster T."/>
            <person name="Erridge Z."/>
            <person name="Tiffin H."/>
            <person name="Waite C."/>
            <person name="Davies K."/>
            <person name="Grierson E."/>
            <person name="Laing W."/>
            <person name="Kirk R."/>
            <person name="Chen X."/>
            <person name="Wood M."/>
            <person name="Montefiori M."/>
            <person name="Brummell D."/>
            <person name="Schwinn K."/>
            <person name="Catanach A."/>
            <person name="Fullerton C."/>
            <person name="Li D."/>
            <person name="Meiyalaghan S."/>
            <person name="Nieuwenhuizen N."/>
            <person name="Read N."/>
            <person name="Prakash R."/>
            <person name="Hunter D."/>
            <person name="Zhang H."/>
            <person name="Mckenzie M."/>
            <person name="Knabel M."/>
            <person name="Harris A."/>
            <person name="Allan A."/>
            <person name="Chen A."/>
            <person name="Janssen B."/>
            <person name="Plunkett B."/>
            <person name="Dwamena C."/>
            <person name="Voogd C."/>
            <person name="Leif D."/>
            <person name="Lafferty D."/>
            <person name="Souleyre E."/>
            <person name="Varkonyi-Gasic E."/>
            <person name="Gambi F."/>
            <person name="Hanley J."/>
            <person name="Yao J.-L."/>
            <person name="Cheung J."/>
            <person name="David K."/>
            <person name="Warren B."/>
            <person name="Marsh K."/>
            <person name="Snowden K."/>
            <person name="Lin-Wang K."/>
            <person name="Brian L."/>
            <person name="Martinez-Sanchez M."/>
            <person name="Wang M."/>
            <person name="Ileperuma N."/>
            <person name="Macnee N."/>
            <person name="Campin R."/>
            <person name="Mcatee P."/>
            <person name="Drummond R."/>
            <person name="Espley R."/>
            <person name="Ireland H."/>
            <person name="Wu R."/>
            <person name="Atkinson R."/>
            <person name="Karunairetnam S."/>
            <person name="Bulley S."/>
            <person name="Chunkath S."/>
            <person name="Hanley Z."/>
            <person name="Storey R."/>
            <person name="Thrimawithana A."/>
            <person name="Thomson S."/>
            <person name="David C."/>
            <person name="Testolin R."/>
        </authorList>
    </citation>
    <scope>NUCLEOTIDE SEQUENCE [LARGE SCALE GENOMIC DNA]</scope>
    <source>
        <strain evidence="9">cv. Red5</strain>
        <tissue evidence="8">Young leaf</tissue>
    </source>
</reference>
<dbReference type="EMBL" id="NKQK01000022">
    <property type="protein sequence ID" value="PSR98217.1"/>
    <property type="molecule type" value="Genomic_DNA"/>
</dbReference>
<dbReference type="Gene3D" id="3.40.850.10">
    <property type="entry name" value="Kinesin motor domain"/>
    <property type="match status" value="2"/>
</dbReference>
<dbReference type="PROSITE" id="PS50067">
    <property type="entry name" value="KINESIN_MOTOR_2"/>
    <property type="match status" value="1"/>
</dbReference>
<dbReference type="PANTHER" id="PTHR47970">
    <property type="entry name" value="KINESIN-LIKE PROTEIN KIF11"/>
    <property type="match status" value="1"/>
</dbReference>
<evidence type="ECO:0000256" key="5">
    <source>
        <dbReference type="PROSITE-ProRule" id="PRU00283"/>
    </source>
</evidence>
<dbReference type="GO" id="GO:0008574">
    <property type="term" value="F:plus-end-directed microtubule motor activity"/>
    <property type="evidence" value="ECO:0007669"/>
    <property type="project" value="TreeGrafter"/>
</dbReference>
<dbReference type="InterPro" id="IPR027417">
    <property type="entry name" value="P-loop_NTPase"/>
</dbReference>
<dbReference type="InterPro" id="IPR001752">
    <property type="entry name" value="Kinesin_motor_dom"/>
</dbReference>
<dbReference type="InParanoid" id="A0A2R6PWS4"/>
<keyword evidence="3 5" id="KW-0505">Motor protein</keyword>
<keyword evidence="5" id="KW-0547">Nucleotide-binding</keyword>
<keyword evidence="9" id="KW-1185">Reference proteome</keyword>
<dbReference type="GO" id="GO:0051231">
    <property type="term" value="P:spindle elongation"/>
    <property type="evidence" value="ECO:0007669"/>
    <property type="project" value="TreeGrafter"/>
</dbReference>
<dbReference type="SUPFAM" id="SSF52540">
    <property type="entry name" value="P-loop containing nucleoside triphosphate hydrolases"/>
    <property type="match status" value="1"/>
</dbReference>
<dbReference type="PRINTS" id="PR00380">
    <property type="entry name" value="KINESINHEAVY"/>
</dbReference>
<protein>
    <submittedName>
        <fullName evidence="8">Kinesin-like protein</fullName>
    </submittedName>
</protein>
<comment type="similarity">
    <text evidence="5">Belongs to the TRAFAC class myosin-kinesin ATPase superfamily. Kinesin family.</text>
</comment>
<evidence type="ECO:0000256" key="4">
    <source>
        <dbReference type="ARBA" id="ARBA00023212"/>
    </source>
</evidence>
<feature type="binding site" evidence="5">
    <location>
        <begin position="105"/>
        <end position="112"/>
    </location>
    <ligand>
        <name>ATP</name>
        <dbReference type="ChEBI" id="CHEBI:30616"/>
    </ligand>
</feature>
<evidence type="ECO:0000313" key="9">
    <source>
        <dbReference type="Proteomes" id="UP000241394"/>
    </source>
</evidence>
<dbReference type="GO" id="GO:0008017">
    <property type="term" value="F:microtubule binding"/>
    <property type="evidence" value="ECO:0007669"/>
    <property type="project" value="InterPro"/>
</dbReference>
<organism evidence="8 9">
    <name type="scientific">Actinidia chinensis var. chinensis</name>
    <name type="common">Chinese soft-hair kiwi</name>
    <dbReference type="NCBI Taxonomy" id="1590841"/>
    <lineage>
        <taxon>Eukaryota</taxon>
        <taxon>Viridiplantae</taxon>
        <taxon>Streptophyta</taxon>
        <taxon>Embryophyta</taxon>
        <taxon>Tracheophyta</taxon>
        <taxon>Spermatophyta</taxon>
        <taxon>Magnoliopsida</taxon>
        <taxon>eudicotyledons</taxon>
        <taxon>Gunneridae</taxon>
        <taxon>Pentapetalae</taxon>
        <taxon>asterids</taxon>
        <taxon>Ericales</taxon>
        <taxon>Actinidiaceae</taxon>
        <taxon>Actinidia</taxon>
    </lineage>
</organism>
<dbReference type="GO" id="GO:0005876">
    <property type="term" value="C:spindle microtubule"/>
    <property type="evidence" value="ECO:0007669"/>
    <property type="project" value="TreeGrafter"/>
</dbReference>
<reference evidence="9" key="2">
    <citation type="journal article" date="2018" name="BMC Genomics">
        <title>A manually annotated Actinidia chinensis var. chinensis (kiwifruit) genome highlights the challenges associated with draft genomes and gene prediction in plants.</title>
        <authorList>
            <person name="Pilkington S.M."/>
            <person name="Crowhurst R."/>
            <person name="Hilario E."/>
            <person name="Nardozza S."/>
            <person name="Fraser L."/>
            <person name="Peng Y."/>
            <person name="Gunaseelan K."/>
            <person name="Simpson R."/>
            <person name="Tahir J."/>
            <person name="Deroles S.C."/>
            <person name="Templeton K."/>
            <person name="Luo Z."/>
            <person name="Davy M."/>
            <person name="Cheng C."/>
            <person name="McNeilage M."/>
            <person name="Scaglione D."/>
            <person name="Liu Y."/>
            <person name="Zhang Q."/>
            <person name="Datson P."/>
            <person name="De Silva N."/>
            <person name="Gardiner S.E."/>
            <person name="Bassett H."/>
            <person name="Chagne D."/>
            <person name="McCallum J."/>
            <person name="Dzierzon H."/>
            <person name="Deng C."/>
            <person name="Wang Y.Y."/>
            <person name="Barron L."/>
            <person name="Manako K."/>
            <person name="Bowen J."/>
            <person name="Foster T.M."/>
            <person name="Erridge Z.A."/>
            <person name="Tiffin H."/>
            <person name="Waite C.N."/>
            <person name="Davies K.M."/>
            <person name="Grierson E.P."/>
            <person name="Laing W.A."/>
            <person name="Kirk R."/>
            <person name="Chen X."/>
            <person name="Wood M."/>
            <person name="Montefiori M."/>
            <person name="Brummell D.A."/>
            <person name="Schwinn K.E."/>
            <person name="Catanach A."/>
            <person name="Fullerton C."/>
            <person name="Li D."/>
            <person name="Meiyalaghan S."/>
            <person name="Nieuwenhuizen N."/>
            <person name="Read N."/>
            <person name="Prakash R."/>
            <person name="Hunter D."/>
            <person name="Zhang H."/>
            <person name="McKenzie M."/>
            <person name="Knabel M."/>
            <person name="Harris A."/>
            <person name="Allan A.C."/>
            <person name="Gleave A."/>
            <person name="Chen A."/>
            <person name="Janssen B.J."/>
            <person name="Plunkett B."/>
            <person name="Ampomah-Dwamena C."/>
            <person name="Voogd C."/>
            <person name="Leif D."/>
            <person name="Lafferty D."/>
            <person name="Souleyre E.J.F."/>
            <person name="Varkonyi-Gasic E."/>
            <person name="Gambi F."/>
            <person name="Hanley J."/>
            <person name="Yao J.L."/>
            <person name="Cheung J."/>
            <person name="David K.M."/>
            <person name="Warren B."/>
            <person name="Marsh K."/>
            <person name="Snowden K.C."/>
            <person name="Lin-Wang K."/>
            <person name="Brian L."/>
            <person name="Martinez-Sanchez M."/>
            <person name="Wang M."/>
            <person name="Ileperuma N."/>
            <person name="Macnee N."/>
            <person name="Campin R."/>
            <person name="McAtee P."/>
            <person name="Drummond R.S.M."/>
            <person name="Espley R.V."/>
            <person name="Ireland H.S."/>
            <person name="Wu R."/>
            <person name="Atkinson R.G."/>
            <person name="Karunairetnam S."/>
            <person name="Bulley S."/>
            <person name="Chunkath S."/>
            <person name="Hanley Z."/>
            <person name="Storey R."/>
            <person name="Thrimawithana A.H."/>
            <person name="Thomson S."/>
            <person name="David C."/>
            <person name="Testolin R."/>
            <person name="Huang H."/>
            <person name="Hellens R.P."/>
            <person name="Schaffer R.J."/>
        </authorList>
    </citation>
    <scope>NUCLEOTIDE SEQUENCE [LARGE SCALE GENOMIC DNA]</scope>
    <source>
        <strain evidence="9">cv. Red5</strain>
    </source>
</reference>
<accession>A0A2R6PWS4</accession>
<evidence type="ECO:0000256" key="3">
    <source>
        <dbReference type="ARBA" id="ARBA00023175"/>
    </source>
</evidence>
<comment type="subcellular location">
    <subcellularLocation>
        <location evidence="1">Cytoplasm</location>
        <location evidence="1">Cytoskeleton</location>
    </subcellularLocation>
</comment>
<keyword evidence="2" id="KW-0963">Cytoplasm</keyword>
<dbReference type="GO" id="GO:0005524">
    <property type="term" value="F:ATP binding"/>
    <property type="evidence" value="ECO:0007669"/>
    <property type="project" value="UniProtKB-UniRule"/>
</dbReference>
<name>A0A2R6PWS4_ACTCC</name>
<feature type="domain" description="Kinesin motor" evidence="7">
    <location>
        <begin position="19"/>
        <end position="244"/>
    </location>
</feature>
<dbReference type="GO" id="GO:0072686">
    <property type="term" value="C:mitotic spindle"/>
    <property type="evidence" value="ECO:0007669"/>
    <property type="project" value="TreeGrafter"/>
</dbReference>
<evidence type="ECO:0000259" key="7">
    <source>
        <dbReference type="PROSITE" id="PS50067"/>
    </source>
</evidence>
<dbReference type="OrthoDB" id="784829at2759"/>
<evidence type="ECO:0000256" key="6">
    <source>
        <dbReference type="SAM" id="Coils"/>
    </source>
</evidence>
<evidence type="ECO:0000256" key="1">
    <source>
        <dbReference type="ARBA" id="ARBA00004245"/>
    </source>
</evidence>
<feature type="coiled-coil region" evidence="6">
    <location>
        <begin position="240"/>
        <end position="300"/>
    </location>
</feature>
<dbReference type="Gramene" id="PSR98217">
    <property type="protein sequence ID" value="PSR98217"/>
    <property type="gene ID" value="CEY00_Acc24817"/>
</dbReference>
<dbReference type="STRING" id="1590841.A0A2R6PWS4"/>
<sequence length="638" mass="72227">MDHSKAYKQRKVPLSRSHNMQVVLRCRPLSEDENRAKTPVAISCNEHRREVSVIQNLAHKQIDKTFVFDRVFGPGSQQKDLFEEAIAPRVNEALEGYNCTVVALGQTGTGKTYTMEGERRMEKNGGFHKDAGVIPRAVQQIFYILEAQNAEYNMKVTFLELYNGEITDLLVPKEASKSLDDKSRRPITLMEDGKGTVSHTAETLRNKQSNRSHSIFSITIRVKECIPEGFKLIKCGKLNLVDLAERAFELRSELENAATELFRNIASEADVIINNLQDNLNNQEEKIAEFAQQQHEAQTRTLQTTQSISRIMLSFFKSLSINFSRLTLLMEEAQTINIQELRALEKKLEECVADEERHTLDKVAEILRSSNARKRMQVQTAVEALRGNAAGRTSQLHQEMSNIQDSTTSVHEEWTSYIQKMGTQYIDTTVLRSGKGGLEGLKLCMEKAQLAAEQWKNAEESSFSLQRRYVDSVDSIVNRDEVEGNQLIRARVSSAALSTMEELDDANNSFLLSIEDLLKLDLDASKKINYLIAPCRAKTREMETTHSHKTLEIIQNAERCLIHKYKVDQPSHWAQQNQPFDLPSASSIEDLKTHGFEELLKSYQGTRVTKINGDVNRSSGFSGAAQSLHHKFSLSTIN</sequence>
<keyword evidence="4" id="KW-0206">Cytoskeleton</keyword>
<proteinExistence type="inferred from homology"/>
<dbReference type="InterPro" id="IPR047149">
    <property type="entry name" value="KIF11-like"/>
</dbReference>
<dbReference type="AlphaFoldDB" id="A0A2R6PWS4"/>
<dbReference type="PANTHER" id="PTHR47970:SF14">
    <property type="entry name" value="125 KDA KINESIN-RELATED PROTEIN-LIKE ISOFORM X1"/>
    <property type="match status" value="1"/>
</dbReference>
<dbReference type="GO" id="GO:0090307">
    <property type="term" value="P:mitotic spindle assembly"/>
    <property type="evidence" value="ECO:0007669"/>
    <property type="project" value="TreeGrafter"/>
</dbReference>
<evidence type="ECO:0000313" key="8">
    <source>
        <dbReference type="EMBL" id="PSR98217.1"/>
    </source>
</evidence>
<dbReference type="SMART" id="SM00129">
    <property type="entry name" value="KISc"/>
    <property type="match status" value="1"/>
</dbReference>
<dbReference type="InterPro" id="IPR036961">
    <property type="entry name" value="Kinesin_motor_dom_sf"/>
</dbReference>
<dbReference type="Proteomes" id="UP000241394">
    <property type="component" value="Chromosome LG22"/>
</dbReference>
<gene>
    <name evidence="8" type="ORF">CEY00_Acc24817</name>
</gene>